<dbReference type="EMBL" id="CP029188">
    <property type="protein sequence ID" value="AWI30377.1"/>
    <property type="molecule type" value="Genomic_DNA"/>
</dbReference>
<gene>
    <name evidence="1" type="ORF">DDW44_17530</name>
</gene>
<organism evidence="1 2">
    <name type="scientific">Streptomyces tirandamycinicus</name>
    <dbReference type="NCBI Taxonomy" id="2174846"/>
    <lineage>
        <taxon>Bacteria</taxon>
        <taxon>Bacillati</taxon>
        <taxon>Actinomycetota</taxon>
        <taxon>Actinomycetes</taxon>
        <taxon>Kitasatosporales</taxon>
        <taxon>Streptomycetaceae</taxon>
        <taxon>Streptomyces</taxon>
    </lineage>
</organism>
<dbReference type="Proteomes" id="UP000244900">
    <property type="component" value="Chromosome"/>
</dbReference>
<dbReference type="OrthoDB" id="4326451at2"/>
<dbReference type="KEGG" id="stir:DDW44_17530"/>
<accession>A0A2S1SVS4</accession>
<evidence type="ECO:0000313" key="1">
    <source>
        <dbReference type="EMBL" id="AWI30377.1"/>
    </source>
</evidence>
<keyword evidence="2" id="KW-1185">Reference proteome</keyword>
<name>A0A2S1SVS4_9ACTN</name>
<dbReference type="AlphaFoldDB" id="A0A2S1SVS4"/>
<proteinExistence type="predicted"/>
<evidence type="ECO:0000313" key="2">
    <source>
        <dbReference type="Proteomes" id="UP000244900"/>
    </source>
</evidence>
<protein>
    <submittedName>
        <fullName evidence="1">Uncharacterized protein</fullName>
    </submittedName>
</protein>
<sequence>MSLPPLKSAYPVAFRSPWAPSRLPRYVLDQLIRLDVRALSEISIVPTGAGAHRPAERRHLPFRRAVAGPWPRVPSPPGPPS</sequence>
<reference evidence="1 2" key="1">
    <citation type="submission" date="2018-05" db="EMBL/GenBank/DDBJ databases">
        <title>Complete genome sequence of sponge-derived Streptomyces sp. HNM0039.</title>
        <authorList>
            <person name="Huang X."/>
            <person name="Zhou S."/>
        </authorList>
    </citation>
    <scope>NUCLEOTIDE SEQUENCE [LARGE SCALE GENOMIC DNA]</scope>
    <source>
        <strain evidence="1 2">HNM0039</strain>
    </source>
</reference>